<dbReference type="InterPro" id="IPR015947">
    <property type="entry name" value="PUA-like_sf"/>
</dbReference>
<dbReference type="InterPro" id="IPR007374">
    <property type="entry name" value="ASCH_domain"/>
</dbReference>
<dbReference type="Gene3D" id="3.10.400.10">
    <property type="entry name" value="Sulfate adenylyltransferase"/>
    <property type="match status" value="1"/>
</dbReference>
<name>A0A495DL75_9PROT</name>
<proteinExistence type="predicted"/>
<dbReference type="PANTHER" id="PTHR39203">
    <property type="entry name" value="CYTOPLASMIC PROTEIN-RELATED"/>
    <property type="match status" value="1"/>
</dbReference>
<protein>
    <submittedName>
        <fullName evidence="2">Uncharacterized protein YhfF</fullName>
    </submittedName>
</protein>
<dbReference type="Proteomes" id="UP000273675">
    <property type="component" value="Unassembled WGS sequence"/>
</dbReference>
<dbReference type="AlphaFoldDB" id="A0A495DL75"/>
<dbReference type="SUPFAM" id="SSF88697">
    <property type="entry name" value="PUA domain-like"/>
    <property type="match status" value="1"/>
</dbReference>
<dbReference type="PIRSF" id="PIRSF021320">
    <property type="entry name" value="DUF984"/>
    <property type="match status" value="1"/>
</dbReference>
<reference evidence="2 3" key="1">
    <citation type="submission" date="2018-10" db="EMBL/GenBank/DDBJ databases">
        <title>Genomic Encyclopedia of Type Strains, Phase IV (KMG-IV): sequencing the most valuable type-strain genomes for metagenomic binning, comparative biology and taxonomic classification.</title>
        <authorList>
            <person name="Goeker M."/>
        </authorList>
    </citation>
    <scope>NUCLEOTIDE SEQUENCE [LARGE SCALE GENOMIC DNA]</scope>
    <source>
        <strain evidence="2 3">DSM 4734</strain>
    </source>
</reference>
<feature type="domain" description="ASCH" evidence="1">
    <location>
        <begin position="26"/>
        <end position="149"/>
    </location>
</feature>
<evidence type="ECO:0000259" key="1">
    <source>
        <dbReference type="SMART" id="SM01022"/>
    </source>
</evidence>
<dbReference type="InterPro" id="IPR009326">
    <property type="entry name" value="DUF984"/>
</dbReference>
<dbReference type="PANTHER" id="PTHR39203:SF1">
    <property type="entry name" value="CYTOPLASMIC PROTEIN"/>
    <property type="match status" value="1"/>
</dbReference>
<gene>
    <name evidence="2" type="ORF">C7435_0119</name>
</gene>
<comment type="caution">
    <text evidence="2">The sequence shown here is derived from an EMBL/GenBank/DDBJ whole genome shotgun (WGS) entry which is preliminary data.</text>
</comment>
<dbReference type="SMART" id="SM01022">
    <property type="entry name" value="ASCH"/>
    <property type="match status" value="1"/>
</dbReference>
<dbReference type="Pfam" id="PF04266">
    <property type="entry name" value="ASCH"/>
    <property type="match status" value="1"/>
</dbReference>
<evidence type="ECO:0000313" key="3">
    <source>
        <dbReference type="Proteomes" id="UP000273675"/>
    </source>
</evidence>
<dbReference type="RefSeq" id="WP_121209636.1">
    <property type="nucleotide sequence ID" value="NZ_RBIM01000001.1"/>
</dbReference>
<sequence>MTPSQSAYWQEFCAATGHDRAPDDVFAFGDSPELADELLALVLIDRKKATASHSRWYEPGGDPLPKPGDLALVLDGRGEPACIIKTSRVDRHPIKDTTEEFAWVEGEGDRSLAWWMDAHIDFWTREAAREGYVFDTGQDAIFHRFDRIWPLPAAPLGK</sequence>
<dbReference type="EMBL" id="RBIM01000001">
    <property type="protein sequence ID" value="RKR03682.1"/>
    <property type="molecule type" value="Genomic_DNA"/>
</dbReference>
<dbReference type="CDD" id="cd06553">
    <property type="entry name" value="ASCH_Ef3133_like"/>
    <property type="match status" value="1"/>
</dbReference>
<accession>A0A495DL75</accession>
<dbReference type="OrthoDB" id="9807542at2"/>
<evidence type="ECO:0000313" key="2">
    <source>
        <dbReference type="EMBL" id="RKR03682.1"/>
    </source>
</evidence>
<organism evidence="2 3">
    <name type="scientific">Maricaulis maris</name>
    <dbReference type="NCBI Taxonomy" id="74318"/>
    <lineage>
        <taxon>Bacteria</taxon>
        <taxon>Pseudomonadati</taxon>
        <taxon>Pseudomonadota</taxon>
        <taxon>Alphaproteobacteria</taxon>
        <taxon>Maricaulales</taxon>
        <taxon>Maricaulaceae</taxon>
        <taxon>Maricaulis</taxon>
    </lineage>
</organism>